<keyword evidence="3 6" id="KW-0238">DNA-binding</keyword>
<sequence>MNLRAVDLNLLVIFDTLMKERHVTRAALKVPMSQPAMSSALSRLRLLFKDDLFIRVGGCMEPTARAIELSVGVTRILREAERLMTSEVLFDPASSDDHFTGRMSDLITYLVLPTLSGLLSRQAPGMRMDITHIPIDQTLARMESDQLDFAISTQLKHTSNIVSEPLFMDRLVCVMRDGHKLSGAELSMQEFLKADHLHVAVSQHDVRFVDNVLAEQQVSRRITLTIPHWLSLPAILCETDMISVISERLASTFVDKALVIKELPLSMPSFSWDLYWHKRNKNTAAHSWLREQIKQCCSE</sequence>
<dbReference type="GO" id="GO:0003677">
    <property type="term" value="F:DNA binding"/>
    <property type="evidence" value="ECO:0007669"/>
    <property type="project" value="UniProtKB-KW"/>
</dbReference>
<dbReference type="CDD" id="cd08417">
    <property type="entry name" value="PBP2_Nitroaromatics_like"/>
    <property type="match status" value="1"/>
</dbReference>
<feature type="domain" description="HTH lysR-type" evidence="5">
    <location>
        <begin position="6"/>
        <end position="63"/>
    </location>
</feature>
<evidence type="ECO:0000256" key="1">
    <source>
        <dbReference type="ARBA" id="ARBA00009437"/>
    </source>
</evidence>
<keyword evidence="7" id="KW-1185">Reference proteome</keyword>
<dbReference type="InterPro" id="IPR036388">
    <property type="entry name" value="WH-like_DNA-bd_sf"/>
</dbReference>
<evidence type="ECO:0000313" key="6">
    <source>
        <dbReference type="EMBL" id="SDV00458.1"/>
    </source>
</evidence>
<dbReference type="InterPro" id="IPR036390">
    <property type="entry name" value="WH_DNA-bd_sf"/>
</dbReference>
<dbReference type="GO" id="GO:0003700">
    <property type="term" value="F:DNA-binding transcription factor activity"/>
    <property type="evidence" value="ECO:0007669"/>
    <property type="project" value="InterPro"/>
</dbReference>
<keyword evidence="4" id="KW-0804">Transcription</keyword>
<reference evidence="6 7" key="1">
    <citation type="submission" date="2016-10" db="EMBL/GenBank/DDBJ databases">
        <authorList>
            <person name="Varghese N."/>
            <person name="Submissions S."/>
        </authorList>
    </citation>
    <scope>NUCLEOTIDE SEQUENCE [LARGE SCALE GENOMIC DNA]</scope>
    <source>
        <strain evidence="6 7">BS2777</strain>
    </source>
</reference>
<evidence type="ECO:0000256" key="3">
    <source>
        <dbReference type="ARBA" id="ARBA00023125"/>
    </source>
</evidence>
<dbReference type="Gene3D" id="3.40.190.10">
    <property type="entry name" value="Periplasmic binding protein-like II"/>
    <property type="match status" value="2"/>
</dbReference>
<dbReference type="InterPro" id="IPR050389">
    <property type="entry name" value="LysR-type_TF"/>
</dbReference>
<accession>A0AAE8HB06</accession>
<dbReference type="EMBL" id="LT629801">
    <property type="protein sequence ID" value="SDV00458.1"/>
    <property type="molecule type" value="Genomic_DNA"/>
</dbReference>
<dbReference type="InterPro" id="IPR037402">
    <property type="entry name" value="YidZ_PBP2"/>
</dbReference>
<proteinExistence type="inferred from homology"/>
<name>A0AAE8HB06_9PSED</name>
<evidence type="ECO:0000259" key="5">
    <source>
        <dbReference type="PROSITE" id="PS50931"/>
    </source>
</evidence>
<dbReference type="Pfam" id="PF00126">
    <property type="entry name" value="HTH_1"/>
    <property type="match status" value="1"/>
</dbReference>
<gene>
    <name evidence="6" type="ORF">SAMN04490209_1732</name>
</gene>
<dbReference type="RefSeq" id="WP_034138538.1">
    <property type="nucleotide sequence ID" value="NZ_BAAAEG010000001.1"/>
</dbReference>
<dbReference type="Gene3D" id="1.10.10.10">
    <property type="entry name" value="Winged helix-like DNA-binding domain superfamily/Winged helix DNA-binding domain"/>
    <property type="match status" value="1"/>
</dbReference>
<dbReference type="Proteomes" id="UP000182085">
    <property type="component" value="Chromosome I"/>
</dbReference>
<comment type="similarity">
    <text evidence="1">Belongs to the LysR transcriptional regulatory family.</text>
</comment>
<dbReference type="PROSITE" id="PS50931">
    <property type="entry name" value="HTH_LYSR"/>
    <property type="match status" value="1"/>
</dbReference>
<dbReference type="InterPro" id="IPR000847">
    <property type="entry name" value="LysR_HTH_N"/>
</dbReference>
<dbReference type="PANTHER" id="PTHR30118:SF15">
    <property type="entry name" value="TRANSCRIPTIONAL REGULATORY PROTEIN"/>
    <property type="match status" value="1"/>
</dbReference>
<dbReference type="SUPFAM" id="SSF53850">
    <property type="entry name" value="Periplasmic binding protein-like II"/>
    <property type="match status" value="1"/>
</dbReference>
<evidence type="ECO:0000256" key="2">
    <source>
        <dbReference type="ARBA" id="ARBA00023015"/>
    </source>
</evidence>
<dbReference type="SUPFAM" id="SSF46785">
    <property type="entry name" value="Winged helix' DNA-binding domain"/>
    <property type="match status" value="1"/>
</dbReference>
<dbReference type="InterPro" id="IPR005119">
    <property type="entry name" value="LysR_subst-bd"/>
</dbReference>
<dbReference type="PANTHER" id="PTHR30118">
    <property type="entry name" value="HTH-TYPE TRANSCRIPTIONAL REGULATOR LEUO-RELATED"/>
    <property type="match status" value="1"/>
</dbReference>
<dbReference type="Pfam" id="PF03466">
    <property type="entry name" value="LysR_substrate"/>
    <property type="match status" value="1"/>
</dbReference>
<dbReference type="AlphaFoldDB" id="A0AAE8HB06"/>
<evidence type="ECO:0000256" key="4">
    <source>
        <dbReference type="ARBA" id="ARBA00023163"/>
    </source>
</evidence>
<keyword evidence="2" id="KW-0805">Transcription regulation</keyword>
<protein>
    <submittedName>
        <fullName evidence="6">DNA-binding transcriptional regulator, LysR family</fullName>
    </submittedName>
</protein>
<evidence type="ECO:0000313" key="7">
    <source>
        <dbReference type="Proteomes" id="UP000182085"/>
    </source>
</evidence>
<organism evidence="6 7">
    <name type="scientific">Pseudomonas rhodesiae</name>
    <dbReference type="NCBI Taxonomy" id="76760"/>
    <lineage>
        <taxon>Bacteria</taxon>
        <taxon>Pseudomonadati</taxon>
        <taxon>Pseudomonadota</taxon>
        <taxon>Gammaproteobacteria</taxon>
        <taxon>Pseudomonadales</taxon>
        <taxon>Pseudomonadaceae</taxon>
        <taxon>Pseudomonas</taxon>
    </lineage>
</organism>